<accession>A0A9N9NYI6</accession>
<organism evidence="2 3">
    <name type="scientific">Ambispora leptoticha</name>
    <dbReference type="NCBI Taxonomy" id="144679"/>
    <lineage>
        <taxon>Eukaryota</taxon>
        <taxon>Fungi</taxon>
        <taxon>Fungi incertae sedis</taxon>
        <taxon>Mucoromycota</taxon>
        <taxon>Glomeromycotina</taxon>
        <taxon>Glomeromycetes</taxon>
        <taxon>Archaeosporales</taxon>
        <taxon>Ambisporaceae</taxon>
        <taxon>Ambispora</taxon>
    </lineage>
</organism>
<protein>
    <submittedName>
        <fullName evidence="2">11225_t:CDS:1</fullName>
    </submittedName>
</protein>
<feature type="compositionally biased region" description="Polar residues" evidence="1">
    <location>
        <begin position="13"/>
        <end position="22"/>
    </location>
</feature>
<feature type="region of interest" description="Disordered" evidence="1">
    <location>
        <begin position="1"/>
        <end position="32"/>
    </location>
</feature>
<feature type="non-terminal residue" evidence="2">
    <location>
        <position position="1"/>
    </location>
</feature>
<feature type="compositionally biased region" description="Basic and acidic residues" evidence="1">
    <location>
        <begin position="1"/>
        <end position="10"/>
    </location>
</feature>
<comment type="caution">
    <text evidence="2">The sequence shown here is derived from an EMBL/GenBank/DDBJ whole genome shotgun (WGS) entry which is preliminary data.</text>
</comment>
<evidence type="ECO:0000313" key="3">
    <source>
        <dbReference type="Proteomes" id="UP000789508"/>
    </source>
</evidence>
<evidence type="ECO:0000313" key="2">
    <source>
        <dbReference type="EMBL" id="CAG8775589.1"/>
    </source>
</evidence>
<dbReference type="OrthoDB" id="2440697at2759"/>
<name>A0A9N9NYI6_9GLOM</name>
<dbReference type="AlphaFoldDB" id="A0A9N9NYI6"/>
<evidence type="ECO:0000256" key="1">
    <source>
        <dbReference type="SAM" id="MobiDB-lite"/>
    </source>
</evidence>
<keyword evidence="3" id="KW-1185">Reference proteome</keyword>
<sequence length="70" mass="8260">DLQTKIDNKSKKLSTTLSTPNPIRQHKHQTTKKEKEILEPILLYKKFSANKLDDILLQLQIESIEWTETR</sequence>
<dbReference type="Proteomes" id="UP000789508">
    <property type="component" value="Unassembled WGS sequence"/>
</dbReference>
<reference evidence="2" key="1">
    <citation type="submission" date="2021-06" db="EMBL/GenBank/DDBJ databases">
        <authorList>
            <person name="Kallberg Y."/>
            <person name="Tangrot J."/>
            <person name="Rosling A."/>
        </authorList>
    </citation>
    <scope>NUCLEOTIDE SEQUENCE</scope>
    <source>
        <strain evidence="2">FL130A</strain>
    </source>
</reference>
<proteinExistence type="predicted"/>
<gene>
    <name evidence="2" type="ORF">ALEPTO_LOCUS14383</name>
</gene>
<dbReference type="EMBL" id="CAJVPS010055432">
    <property type="protein sequence ID" value="CAG8775589.1"/>
    <property type="molecule type" value="Genomic_DNA"/>
</dbReference>
<feature type="non-terminal residue" evidence="2">
    <location>
        <position position="70"/>
    </location>
</feature>